<accession>A0A2P2IJ89</accession>
<evidence type="ECO:0000313" key="1">
    <source>
        <dbReference type="EMBL" id="MBW81251.1"/>
    </source>
</evidence>
<dbReference type="EMBL" id="GGEC01000767">
    <property type="protein sequence ID" value="MBW81250.1"/>
    <property type="molecule type" value="Transcribed_RNA"/>
</dbReference>
<dbReference type="AlphaFoldDB" id="A0A2P2IJ89"/>
<dbReference type="EMBL" id="GGEC01000768">
    <property type="protein sequence ID" value="MBW81251.1"/>
    <property type="molecule type" value="Transcribed_RNA"/>
</dbReference>
<organism evidence="1">
    <name type="scientific">Rhizophora mucronata</name>
    <name type="common">Asiatic mangrove</name>
    <dbReference type="NCBI Taxonomy" id="61149"/>
    <lineage>
        <taxon>Eukaryota</taxon>
        <taxon>Viridiplantae</taxon>
        <taxon>Streptophyta</taxon>
        <taxon>Embryophyta</taxon>
        <taxon>Tracheophyta</taxon>
        <taxon>Spermatophyta</taxon>
        <taxon>Magnoliopsida</taxon>
        <taxon>eudicotyledons</taxon>
        <taxon>Gunneridae</taxon>
        <taxon>Pentapetalae</taxon>
        <taxon>rosids</taxon>
        <taxon>fabids</taxon>
        <taxon>Malpighiales</taxon>
        <taxon>Rhizophoraceae</taxon>
        <taxon>Rhizophora</taxon>
    </lineage>
</organism>
<name>A0A2P2IJ89_RHIMU</name>
<sequence length="22" mass="2534">MLLVNKKQNRPSTVFVDSEAWA</sequence>
<protein>
    <submittedName>
        <fullName evidence="1">Uncharacterized protein</fullName>
    </submittedName>
</protein>
<reference evidence="1" key="1">
    <citation type="submission" date="2018-02" db="EMBL/GenBank/DDBJ databases">
        <title>Rhizophora mucronata_Transcriptome.</title>
        <authorList>
            <person name="Meera S.P."/>
            <person name="Sreeshan A."/>
            <person name="Augustine A."/>
        </authorList>
    </citation>
    <scope>NUCLEOTIDE SEQUENCE</scope>
    <source>
        <tissue evidence="1">Leaf</tissue>
    </source>
</reference>
<proteinExistence type="predicted"/>